<dbReference type="RefSeq" id="WP_103464919.1">
    <property type="nucleotide sequence ID" value="NZ_PPXB01000020.1"/>
</dbReference>
<comment type="caution">
    <text evidence="3">The sequence shown here is derived from an EMBL/GenBank/DDBJ whole genome shotgun (WGS) entry which is preliminary data.</text>
</comment>
<organism evidence="3 4">
    <name type="scientific">Arthrobacter glacialis</name>
    <dbReference type="NCBI Taxonomy" id="1664"/>
    <lineage>
        <taxon>Bacteria</taxon>
        <taxon>Bacillati</taxon>
        <taxon>Actinomycetota</taxon>
        <taxon>Actinomycetes</taxon>
        <taxon>Micrococcales</taxon>
        <taxon>Micrococcaceae</taxon>
        <taxon>Arthrobacter</taxon>
    </lineage>
</organism>
<dbReference type="Gene3D" id="3.40.50.720">
    <property type="entry name" value="NAD(P)-binding Rossmann-like Domain"/>
    <property type="match status" value="1"/>
</dbReference>
<evidence type="ECO:0000313" key="4">
    <source>
        <dbReference type="Proteomes" id="UP000237061"/>
    </source>
</evidence>
<dbReference type="SUPFAM" id="SSF51735">
    <property type="entry name" value="NAD(P)-binding Rossmann-fold domains"/>
    <property type="match status" value="1"/>
</dbReference>
<evidence type="ECO:0000256" key="1">
    <source>
        <dbReference type="SAM" id="MobiDB-lite"/>
    </source>
</evidence>
<accession>A0A2S3ZYA8</accession>
<feature type="region of interest" description="Disordered" evidence="1">
    <location>
        <begin position="164"/>
        <end position="184"/>
    </location>
</feature>
<dbReference type="OrthoDB" id="4248066at2"/>
<evidence type="ECO:0000259" key="2">
    <source>
        <dbReference type="Pfam" id="PF13460"/>
    </source>
</evidence>
<dbReference type="AlphaFoldDB" id="A0A2S3ZYA8"/>
<sequence>MKKVLIIGGHGKIAMLLAPLLTAAGLEVTSVIRNAAQIDAVAATGAMPVVHDVGSSSVDELADLFAGQDAVIWSAGAGGGSPERTYAVDRDAAIATIDAAVAADVQRYIMVSYLGARTDHGVPPENSFHAYAEAKAAADEHLRSASSLAWTILAPGALTLDEPTGLIDPTPAAERDPAASTNTSRGNVALVAAAVLQHPRTIMRTIEFTDGHESIAQVLTP</sequence>
<reference evidence="3 4" key="1">
    <citation type="submission" date="2018-01" db="EMBL/GenBank/DDBJ databases">
        <title>Arthrobacter sp. nov., from glaciers in China.</title>
        <authorList>
            <person name="Liu Q."/>
            <person name="Xin Y.-H."/>
        </authorList>
    </citation>
    <scope>NUCLEOTIDE SEQUENCE [LARGE SCALE GENOMIC DNA]</scope>
    <source>
        <strain evidence="3 4">HLT2-12-2</strain>
    </source>
</reference>
<dbReference type="Pfam" id="PF13460">
    <property type="entry name" value="NAD_binding_10"/>
    <property type="match status" value="1"/>
</dbReference>
<dbReference type="EMBL" id="PPXC01000004">
    <property type="protein sequence ID" value="POH74210.1"/>
    <property type="molecule type" value="Genomic_DNA"/>
</dbReference>
<keyword evidence="4" id="KW-1185">Reference proteome</keyword>
<dbReference type="InterPro" id="IPR036291">
    <property type="entry name" value="NAD(P)-bd_dom_sf"/>
</dbReference>
<dbReference type="Proteomes" id="UP000237061">
    <property type="component" value="Unassembled WGS sequence"/>
</dbReference>
<dbReference type="PANTHER" id="PTHR15020">
    <property type="entry name" value="FLAVIN REDUCTASE-RELATED"/>
    <property type="match status" value="1"/>
</dbReference>
<name>A0A2S3ZYA8_ARTGL</name>
<gene>
    <name evidence="3" type="ORF">CVS27_06490</name>
</gene>
<dbReference type="PANTHER" id="PTHR15020:SF50">
    <property type="entry name" value="UPF0659 PROTEIN YMR090W"/>
    <property type="match status" value="1"/>
</dbReference>
<feature type="domain" description="NAD(P)-binding" evidence="2">
    <location>
        <begin position="8"/>
        <end position="199"/>
    </location>
</feature>
<evidence type="ECO:0000313" key="3">
    <source>
        <dbReference type="EMBL" id="POH74210.1"/>
    </source>
</evidence>
<dbReference type="InterPro" id="IPR016040">
    <property type="entry name" value="NAD(P)-bd_dom"/>
</dbReference>
<proteinExistence type="predicted"/>
<protein>
    <submittedName>
        <fullName evidence="3">NAD-dependent dehydratase</fullName>
    </submittedName>
</protein>